<dbReference type="STRING" id="429701.A0A2G9G821"/>
<dbReference type="AlphaFoldDB" id="A0A2G9G821"/>
<gene>
    <name evidence="6" type="ORF">CDL12_26129</name>
</gene>
<evidence type="ECO:0000259" key="5">
    <source>
        <dbReference type="Pfam" id="PF03171"/>
    </source>
</evidence>
<keyword evidence="2" id="KW-0479">Metal-binding</keyword>
<dbReference type="PANTHER" id="PTHR10209">
    <property type="entry name" value="OXIDOREDUCTASE, 2OG-FE II OXYGENASE FAMILY PROTEIN"/>
    <property type="match status" value="1"/>
</dbReference>
<evidence type="ECO:0000256" key="4">
    <source>
        <dbReference type="ARBA" id="ARBA00023004"/>
    </source>
</evidence>
<feature type="domain" description="Isopenicillin N synthase-like Fe(2+) 2OG dioxygenase" evidence="5">
    <location>
        <begin position="8"/>
        <end position="59"/>
    </location>
</feature>
<dbReference type="GO" id="GO:0050590">
    <property type="term" value="F:desacetoxyvindoline 4-hydroxylase activity"/>
    <property type="evidence" value="ECO:0007669"/>
    <property type="project" value="UniProtKB-EC"/>
</dbReference>
<organism evidence="6 7">
    <name type="scientific">Handroanthus impetiginosus</name>
    <dbReference type="NCBI Taxonomy" id="429701"/>
    <lineage>
        <taxon>Eukaryota</taxon>
        <taxon>Viridiplantae</taxon>
        <taxon>Streptophyta</taxon>
        <taxon>Embryophyta</taxon>
        <taxon>Tracheophyta</taxon>
        <taxon>Spermatophyta</taxon>
        <taxon>Magnoliopsida</taxon>
        <taxon>eudicotyledons</taxon>
        <taxon>Gunneridae</taxon>
        <taxon>Pentapetalae</taxon>
        <taxon>asterids</taxon>
        <taxon>lamiids</taxon>
        <taxon>Lamiales</taxon>
        <taxon>Bignoniaceae</taxon>
        <taxon>Crescentiina</taxon>
        <taxon>Tabebuia alliance</taxon>
        <taxon>Handroanthus</taxon>
    </lineage>
</organism>
<evidence type="ECO:0000256" key="2">
    <source>
        <dbReference type="ARBA" id="ARBA00022723"/>
    </source>
</evidence>
<dbReference type="SUPFAM" id="SSF51197">
    <property type="entry name" value="Clavaminate synthase-like"/>
    <property type="match status" value="1"/>
</dbReference>
<comment type="caution">
    <text evidence="6">The sequence shown here is derived from an EMBL/GenBank/DDBJ whole genome shotgun (WGS) entry which is preliminary data.</text>
</comment>
<dbReference type="EMBL" id="NKXS01006455">
    <property type="protein sequence ID" value="PIN01362.1"/>
    <property type="molecule type" value="Genomic_DNA"/>
</dbReference>
<comment type="similarity">
    <text evidence="1">Belongs to the iron/ascorbate-dependent oxidoreductase family.</text>
</comment>
<evidence type="ECO:0000256" key="1">
    <source>
        <dbReference type="ARBA" id="ARBA00008056"/>
    </source>
</evidence>
<evidence type="ECO:0000313" key="7">
    <source>
        <dbReference type="Proteomes" id="UP000231279"/>
    </source>
</evidence>
<dbReference type="InterPro" id="IPR027443">
    <property type="entry name" value="IPNS-like_sf"/>
</dbReference>
<sequence>MGCAEGVLMVGQYYPPCPEPELTYAISEHADSCFLTVLIQDQVGGLQVLHENQWVDVHPELLSEHNPPVYRETALRDYLTHFYGKGLAGTSALSHFRI</sequence>
<keyword evidence="7" id="KW-1185">Reference proteome</keyword>
<name>A0A2G9G821_9LAMI</name>
<keyword evidence="3 6" id="KW-0560">Oxidoreductase</keyword>
<accession>A0A2G9G821</accession>
<evidence type="ECO:0000313" key="6">
    <source>
        <dbReference type="EMBL" id="PIN01362.1"/>
    </source>
</evidence>
<evidence type="ECO:0000256" key="3">
    <source>
        <dbReference type="ARBA" id="ARBA00023002"/>
    </source>
</evidence>
<proteinExistence type="inferred from homology"/>
<dbReference type="OrthoDB" id="908869at2759"/>
<dbReference type="Gene3D" id="2.60.120.330">
    <property type="entry name" value="B-lactam Antibiotic, Isopenicillin N Synthase, Chain"/>
    <property type="match status" value="1"/>
</dbReference>
<dbReference type="InterPro" id="IPR044861">
    <property type="entry name" value="IPNS-like_FE2OG_OXY"/>
</dbReference>
<dbReference type="GO" id="GO:0046872">
    <property type="term" value="F:metal ion binding"/>
    <property type="evidence" value="ECO:0007669"/>
    <property type="project" value="UniProtKB-KW"/>
</dbReference>
<dbReference type="Pfam" id="PF03171">
    <property type="entry name" value="2OG-FeII_Oxy"/>
    <property type="match status" value="1"/>
</dbReference>
<dbReference type="PANTHER" id="PTHR10209:SF751">
    <property type="entry name" value="OS06G0255100 PROTEIN"/>
    <property type="match status" value="1"/>
</dbReference>
<dbReference type="Proteomes" id="UP000231279">
    <property type="component" value="Unassembled WGS sequence"/>
</dbReference>
<reference evidence="7" key="1">
    <citation type="journal article" date="2018" name="Gigascience">
        <title>Genome assembly of the Pink Ipe (Handroanthus impetiginosus, Bignoniaceae), a highly valued, ecologically keystone Neotropical timber forest tree.</title>
        <authorList>
            <person name="Silva-Junior O.B."/>
            <person name="Grattapaglia D."/>
            <person name="Novaes E."/>
            <person name="Collevatti R.G."/>
        </authorList>
    </citation>
    <scope>NUCLEOTIDE SEQUENCE [LARGE SCALE GENOMIC DNA]</scope>
    <source>
        <strain evidence="7">cv. UFG-1</strain>
    </source>
</reference>
<dbReference type="EC" id="1.14.11.20" evidence="6"/>
<keyword evidence="4" id="KW-0408">Iron</keyword>
<protein>
    <submittedName>
        <fullName evidence="6">Deacetoxyvindoline 4-hydroxylase</fullName>
        <ecNumber evidence="6">1.14.11.20</ecNumber>
    </submittedName>
</protein>